<organism evidence="1 2">
    <name type="scientific">Tetrahymena thermophila (strain SB210)</name>
    <dbReference type="NCBI Taxonomy" id="312017"/>
    <lineage>
        <taxon>Eukaryota</taxon>
        <taxon>Sar</taxon>
        <taxon>Alveolata</taxon>
        <taxon>Ciliophora</taxon>
        <taxon>Intramacronucleata</taxon>
        <taxon>Oligohymenophorea</taxon>
        <taxon>Hymenostomatida</taxon>
        <taxon>Tetrahymenina</taxon>
        <taxon>Tetrahymenidae</taxon>
        <taxon>Tetrahymena</taxon>
    </lineage>
</organism>
<dbReference type="RefSeq" id="XP_001033526.2">
    <property type="nucleotide sequence ID" value="XM_001033526.2"/>
</dbReference>
<name>Q22KD6_TETTS</name>
<dbReference type="GeneID" id="7824685"/>
<keyword evidence="2" id="KW-1185">Reference proteome</keyword>
<reference evidence="2" key="1">
    <citation type="journal article" date="2006" name="PLoS Biol.">
        <title>Macronuclear genome sequence of the ciliate Tetrahymena thermophila, a model eukaryote.</title>
        <authorList>
            <person name="Eisen J.A."/>
            <person name="Coyne R.S."/>
            <person name="Wu M."/>
            <person name="Wu D."/>
            <person name="Thiagarajan M."/>
            <person name="Wortman J.R."/>
            <person name="Badger J.H."/>
            <person name="Ren Q."/>
            <person name="Amedeo P."/>
            <person name="Jones K.M."/>
            <person name="Tallon L.J."/>
            <person name="Delcher A.L."/>
            <person name="Salzberg S.L."/>
            <person name="Silva J.C."/>
            <person name="Haas B.J."/>
            <person name="Majoros W.H."/>
            <person name="Farzad M."/>
            <person name="Carlton J.M."/>
            <person name="Smith R.K. Jr."/>
            <person name="Garg J."/>
            <person name="Pearlman R.E."/>
            <person name="Karrer K.M."/>
            <person name="Sun L."/>
            <person name="Manning G."/>
            <person name="Elde N.C."/>
            <person name="Turkewitz A.P."/>
            <person name="Asai D.J."/>
            <person name="Wilkes D.E."/>
            <person name="Wang Y."/>
            <person name="Cai H."/>
            <person name="Collins K."/>
            <person name="Stewart B.A."/>
            <person name="Lee S.R."/>
            <person name="Wilamowska K."/>
            <person name="Weinberg Z."/>
            <person name="Ruzzo W.L."/>
            <person name="Wloga D."/>
            <person name="Gaertig J."/>
            <person name="Frankel J."/>
            <person name="Tsao C.-C."/>
            <person name="Gorovsky M.A."/>
            <person name="Keeling P.J."/>
            <person name="Waller R.F."/>
            <person name="Patron N.J."/>
            <person name="Cherry J.M."/>
            <person name="Stover N.A."/>
            <person name="Krieger C.J."/>
            <person name="del Toro C."/>
            <person name="Ryder H.F."/>
            <person name="Williamson S.C."/>
            <person name="Barbeau R.A."/>
            <person name="Hamilton E.P."/>
            <person name="Orias E."/>
        </authorList>
    </citation>
    <scope>NUCLEOTIDE SEQUENCE [LARGE SCALE GENOMIC DNA]</scope>
    <source>
        <strain evidence="2">SB210</strain>
    </source>
</reference>
<dbReference type="HOGENOM" id="CLU_632381_0_0_1"/>
<protein>
    <submittedName>
        <fullName evidence="1">Uncharacterized protein</fullName>
    </submittedName>
</protein>
<sequence>MQILLAFYWFYFSYKLKYNKITFTLYELEMIMTKKVKGPGQSHKQKQLKKGVRQDGVVEDQASNAGNDAQNMQQKIIKNVVNDVDQLFSINSESTEKQEQKDDKIQKMREEKIKELMQQQKNLGESLDFVINLRRKSQQDIENQIHNISFSQKDEDFVNKVDSKIDDNNNTNYMFTDNLSYLNQNNMSFNLDTQNVIRQDDDYDNTILPFQPTQTRFYENPEMNNTVHNFSYTNEVNDHEISMHEISPTQNNEQQKQQTDNN</sequence>
<proteinExistence type="predicted"/>
<evidence type="ECO:0000313" key="2">
    <source>
        <dbReference type="Proteomes" id="UP000009168"/>
    </source>
</evidence>
<evidence type="ECO:0000313" key="1">
    <source>
        <dbReference type="EMBL" id="EAR85863.2"/>
    </source>
</evidence>
<dbReference type="Proteomes" id="UP000009168">
    <property type="component" value="Unassembled WGS sequence"/>
</dbReference>
<dbReference type="EMBL" id="GG662498">
    <property type="protein sequence ID" value="EAR85863.2"/>
    <property type="molecule type" value="Genomic_DNA"/>
</dbReference>
<dbReference type="InParanoid" id="Q22KD6"/>
<accession>Q22KD6</accession>
<dbReference type="KEGG" id="tet:TTHERM_00313450"/>
<gene>
    <name evidence="1" type="ORF">TTHERM_00313450</name>
</gene>
<dbReference type="AlphaFoldDB" id="Q22KD6"/>